<dbReference type="Proteomes" id="UP000886998">
    <property type="component" value="Unassembled WGS sequence"/>
</dbReference>
<sequence>MYSGYNLRGCLFSTATVDDMIANEYCAIPDTEKALKALFSGCMCKGSCVRKRDLSPLYCNVIKYIGKRQASSSQEMTFMEKSDPFCKKELTDMNNIYGLKMEIKKPRDGCIEIASLNRSLSSHVFFAKWH</sequence>
<comment type="caution">
    <text evidence="1">The sequence shown here is derived from an EMBL/GenBank/DDBJ whole genome shotgun (WGS) entry which is preliminary data.</text>
</comment>
<accession>A0A8X7BRZ6</accession>
<evidence type="ECO:0000313" key="2">
    <source>
        <dbReference type="Proteomes" id="UP000886998"/>
    </source>
</evidence>
<organism evidence="1 2">
    <name type="scientific">Trichonephila inaurata madagascariensis</name>
    <dbReference type="NCBI Taxonomy" id="2747483"/>
    <lineage>
        <taxon>Eukaryota</taxon>
        <taxon>Metazoa</taxon>
        <taxon>Ecdysozoa</taxon>
        <taxon>Arthropoda</taxon>
        <taxon>Chelicerata</taxon>
        <taxon>Arachnida</taxon>
        <taxon>Araneae</taxon>
        <taxon>Araneomorphae</taxon>
        <taxon>Entelegynae</taxon>
        <taxon>Araneoidea</taxon>
        <taxon>Nephilidae</taxon>
        <taxon>Trichonephila</taxon>
        <taxon>Trichonephila inaurata</taxon>
    </lineage>
</organism>
<protein>
    <submittedName>
        <fullName evidence="1">Uncharacterized protein</fullName>
    </submittedName>
</protein>
<dbReference type="AlphaFoldDB" id="A0A8X7BRZ6"/>
<evidence type="ECO:0000313" key="1">
    <source>
        <dbReference type="EMBL" id="GFY41133.1"/>
    </source>
</evidence>
<keyword evidence="2" id="KW-1185">Reference proteome</keyword>
<gene>
    <name evidence="1" type="ORF">TNIN_454031</name>
</gene>
<reference evidence="1" key="1">
    <citation type="submission" date="2020-08" db="EMBL/GenBank/DDBJ databases">
        <title>Multicomponent nature underlies the extraordinary mechanical properties of spider dragline silk.</title>
        <authorList>
            <person name="Kono N."/>
            <person name="Nakamura H."/>
            <person name="Mori M."/>
            <person name="Yoshida Y."/>
            <person name="Ohtoshi R."/>
            <person name="Malay A.D."/>
            <person name="Moran D.A.P."/>
            <person name="Tomita M."/>
            <person name="Numata K."/>
            <person name="Arakawa K."/>
        </authorList>
    </citation>
    <scope>NUCLEOTIDE SEQUENCE</scope>
</reference>
<dbReference type="EMBL" id="BMAV01002316">
    <property type="protein sequence ID" value="GFY41133.1"/>
    <property type="molecule type" value="Genomic_DNA"/>
</dbReference>
<name>A0A8X7BRZ6_9ARAC</name>
<proteinExistence type="predicted"/>